<evidence type="ECO:0000313" key="3">
    <source>
        <dbReference type="Proteomes" id="UP000318242"/>
    </source>
</evidence>
<dbReference type="AlphaFoldDB" id="A0A4Y3IKV1"/>
<organism evidence="2 3">
    <name type="scientific">Vibrio comitans NBRC 102076</name>
    <dbReference type="NCBI Taxonomy" id="1219078"/>
    <lineage>
        <taxon>Bacteria</taxon>
        <taxon>Pseudomonadati</taxon>
        <taxon>Pseudomonadota</taxon>
        <taxon>Gammaproteobacteria</taxon>
        <taxon>Vibrionales</taxon>
        <taxon>Vibrionaceae</taxon>
        <taxon>Vibrio</taxon>
    </lineage>
</organism>
<accession>A0A4Y3IKV1</accession>
<gene>
    <name evidence="2" type="ORF">VCO01S_13520</name>
</gene>
<dbReference type="Gene3D" id="3.30.70.100">
    <property type="match status" value="1"/>
</dbReference>
<dbReference type="Pfam" id="PF07045">
    <property type="entry name" value="DUF1330"/>
    <property type="match status" value="1"/>
</dbReference>
<protein>
    <recommendedName>
        <fullName evidence="1">DUF1330 domain-containing protein</fullName>
    </recommendedName>
</protein>
<sequence length="100" mass="11065">MAYYSVLEVTPTTDAWIADYIAPTYAAVAKHGGKYLARTGSHERLEGKGEDPALRVIIEWPSKQAAQAFMTEPDYVPHFKARSEGSISHHFLIEGTDDLA</sequence>
<dbReference type="PANTHER" id="PTHR41521">
    <property type="match status" value="1"/>
</dbReference>
<evidence type="ECO:0000259" key="1">
    <source>
        <dbReference type="Pfam" id="PF07045"/>
    </source>
</evidence>
<dbReference type="OrthoDB" id="9806380at2"/>
<comment type="caution">
    <text evidence="2">The sequence shown here is derived from an EMBL/GenBank/DDBJ whole genome shotgun (WGS) entry which is preliminary data.</text>
</comment>
<dbReference type="RefSeq" id="WP_141270601.1">
    <property type="nucleotide sequence ID" value="NZ_BJLH01000005.1"/>
</dbReference>
<evidence type="ECO:0000313" key="2">
    <source>
        <dbReference type="EMBL" id="GEA60159.1"/>
    </source>
</evidence>
<dbReference type="Proteomes" id="UP000318242">
    <property type="component" value="Unassembled WGS sequence"/>
</dbReference>
<dbReference type="PANTHER" id="PTHR41521:SF4">
    <property type="entry name" value="BLR0684 PROTEIN"/>
    <property type="match status" value="1"/>
</dbReference>
<reference evidence="2 3" key="1">
    <citation type="submission" date="2019-06" db="EMBL/GenBank/DDBJ databases">
        <title>Whole genome shotgun sequence of Vibrio comitans NBRC 102076.</title>
        <authorList>
            <person name="Hosoyama A."/>
            <person name="Uohara A."/>
            <person name="Ohji S."/>
            <person name="Ichikawa N."/>
        </authorList>
    </citation>
    <scope>NUCLEOTIDE SEQUENCE [LARGE SCALE GENOMIC DNA]</scope>
    <source>
        <strain evidence="2 3">NBRC 102076</strain>
    </source>
</reference>
<name>A0A4Y3IKV1_9VIBR</name>
<keyword evidence="3" id="KW-1185">Reference proteome</keyword>
<dbReference type="EMBL" id="BJLH01000005">
    <property type="protein sequence ID" value="GEA60159.1"/>
    <property type="molecule type" value="Genomic_DNA"/>
</dbReference>
<dbReference type="InterPro" id="IPR011008">
    <property type="entry name" value="Dimeric_a/b-barrel"/>
</dbReference>
<proteinExistence type="predicted"/>
<dbReference type="SUPFAM" id="SSF54909">
    <property type="entry name" value="Dimeric alpha+beta barrel"/>
    <property type="match status" value="1"/>
</dbReference>
<feature type="domain" description="DUF1330" evidence="1">
    <location>
        <begin position="4"/>
        <end position="95"/>
    </location>
</feature>
<dbReference type="InterPro" id="IPR010753">
    <property type="entry name" value="DUF1330"/>
</dbReference>